<evidence type="ECO:0000256" key="9">
    <source>
        <dbReference type="ARBA" id="ARBA00073179"/>
    </source>
</evidence>
<dbReference type="GO" id="GO:0055085">
    <property type="term" value="P:transmembrane transport"/>
    <property type="evidence" value="ECO:0007669"/>
    <property type="project" value="InterPro"/>
</dbReference>
<name>A0A411A9M8_BACVE</name>
<keyword evidence="5 10" id="KW-0812">Transmembrane</keyword>
<dbReference type="Gene3D" id="1.10.10.10">
    <property type="entry name" value="Winged helix-like DNA-binding domain superfamily/Winged helix DNA-binding domain"/>
    <property type="match status" value="1"/>
</dbReference>
<evidence type="ECO:0000256" key="6">
    <source>
        <dbReference type="ARBA" id="ARBA00022989"/>
    </source>
</evidence>
<keyword evidence="4" id="KW-1003">Cell membrane</keyword>
<evidence type="ECO:0000256" key="2">
    <source>
        <dbReference type="ARBA" id="ARBA00008034"/>
    </source>
</evidence>
<evidence type="ECO:0000313" key="11">
    <source>
        <dbReference type="EMBL" id="QOY27712.1"/>
    </source>
</evidence>
<dbReference type="Gene3D" id="1.10.3470.10">
    <property type="entry name" value="ABC transporter involved in vitamin B12 uptake, BtuC"/>
    <property type="match status" value="1"/>
</dbReference>
<keyword evidence="3 10" id="KW-0813">Transport</keyword>
<dbReference type="GO" id="GO:0010043">
    <property type="term" value="P:response to zinc ion"/>
    <property type="evidence" value="ECO:0007669"/>
    <property type="project" value="TreeGrafter"/>
</dbReference>
<reference evidence="12" key="1">
    <citation type="submission" date="2020-10" db="EMBL/GenBank/DDBJ databases">
        <title>Complete genome sequence of Bacillus velezensis NST6.</title>
        <authorList>
            <person name="Choi J."/>
        </authorList>
    </citation>
    <scope>NUCLEOTIDE SEQUENCE [LARGE SCALE GENOMIC DNA]</scope>
    <source>
        <strain evidence="12">NST6</strain>
    </source>
</reference>
<keyword evidence="7" id="KW-0472">Membrane</keyword>
<dbReference type="GO" id="GO:0071281">
    <property type="term" value="P:cellular response to iron ion"/>
    <property type="evidence" value="ECO:0007669"/>
    <property type="project" value="UniProtKB-ARBA"/>
</dbReference>
<dbReference type="PANTHER" id="PTHR30477:SF3">
    <property type="entry name" value="METAL TRANSPORT SYSTEM MEMBRANE PROTEIN CT_069-RELATED"/>
    <property type="match status" value="1"/>
</dbReference>
<comment type="similarity">
    <text evidence="2 10">Belongs to the ABC-3 integral membrane protein family.</text>
</comment>
<sequence length="428" mass="46716">MALHHIWLQLQEPNTQWVLAGTLLLGMASGVLGSFVLLRRQSLIGDAMAHSALPGVCLAFLIAGEKTMLFFLIGAAAAGLAGTWCIQNITEHSKTKEDSAIGIVLSVFFGIGIILLTYIQRLGSGSQSGLDSFLFGQAASLVKQDIVIIGVISAVLLLLCAVFFKEFKLITFDMAFAKGAGLPVRFLNGLLVFLIVCAVVIGLQTVGVILMAAMLITPAIAARYWTERLTVMIVLSGLIGGLSGVAGTLLSTTTDGMATGPLIILSASSVFLFSLLFAPDRGLVSKTVKLFRLRKKTAFEQTLSAIYEMSEQTNETSVTGQMLKKEWERPIRKLEKKGYLKRSGAEQWRMTEAGLTKGYEIVLSQRMYEVYLMHETELAGIETAARDEFHPDLLPKELKEKLLQLLRLHGRMPNESLQKEKGGAYNEL</sequence>
<evidence type="ECO:0000256" key="8">
    <source>
        <dbReference type="ARBA" id="ARBA00057828"/>
    </source>
</evidence>
<dbReference type="InterPro" id="IPR037294">
    <property type="entry name" value="ABC_BtuC-like"/>
</dbReference>
<keyword evidence="6" id="KW-1133">Transmembrane helix</keyword>
<evidence type="ECO:0000256" key="5">
    <source>
        <dbReference type="ARBA" id="ARBA00022692"/>
    </source>
</evidence>
<accession>A0A411A9M8</accession>
<protein>
    <recommendedName>
        <fullName evidence="9">Manganese transport system membrane protein MntC</fullName>
    </recommendedName>
</protein>
<dbReference type="InterPro" id="IPR001626">
    <property type="entry name" value="ABC_TroCD"/>
</dbReference>
<dbReference type="PANTHER" id="PTHR30477">
    <property type="entry name" value="ABC-TRANSPORTER METAL-BINDING PROTEIN"/>
    <property type="match status" value="1"/>
</dbReference>
<dbReference type="FunFam" id="1.10.3470.10:FF:000003">
    <property type="entry name" value="Iron ABC transporter permease SitD"/>
    <property type="match status" value="1"/>
</dbReference>
<evidence type="ECO:0000256" key="3">
    <source>
        <dbReference type="ARBA" id="ARBA00022448"/>
    </source>
</evidence>
<dbReference type="GO" id="GO:0043190">
    <property type="term" value="C:ATP-binding cassette (ABC) transporter complex"/>
    <property type="evidence" value="ECO:0007669"/>
    <property type="project" value="InterPro"/>
</dbReference>
<dbReference type="RefSeq" id="WP_063636804.1">
    <property type="nucleotide sequence ID" value="NZ_BDDG01000002.1"/>
</dbReference>
<evidence type="ECO:0000256" key="1">
    <source>
        <dbReference type="ARBA" id="ARBA00004651"/>
    </source>
</evidence>
<evidence type="ECO:0000313" key="12">
    <source>
        <dbReference type="Proteomes" id="UP000587477"/>
    </source>
</evidence>
<dbReference type="Pfam" id="PF00950">
    <property type="entry name" value="ABC-3"/>
    <property type="match status" value="1"/>
</dbReference>
<evidence type="ECO:0000256" key="4">
    <source>
        <dbReference type="ARBA" id="ARBA00022475"/>
    </source>
</evidence>
<comment type="function">
    <text evidence="8">This protein is probably a component of a manganese permease, a binding protein-dependent, ATP-driven transport system.</text>
</comment>
<organism evidence="11 12">
    <name type="scientific">Bacillus velezensis</name>
    <dbReference type="NCBI Taxonomy" id="492670"/>
    <lineage>
        <taxon>Bacteria</taxon>
        <taxon>Bacillati</taxon>
        <taxon>Bacillota</taxon>
        <taxon>Bacilli</taxon>
        <taxon>Bacillales</taxon>
        <taxon>Bacillaceae</taxon>
        <taxon>Bacillus</taxon>
        <taxon>Bacillus amyloliquefaciens group</taxon>
    </lineage>
</organism>
<dbReference type="Proteomes" id="UP000587477">
    <property type="component" value="Chromosome"/>
</dbReference>
<evidence type="ECO:0000256" key="10">
    <source>
        <dbReference type="RuleBase" id="RU003943"/>
    </source>
</evidence>
<comment type="subcellular location">
    <subcellularLocation>
        <location evidence="1 10">Cell membrane</location>
        <topology evidence="1 10">Multi-pass membrane protein</topology>
    </subcellularLocation>
</comment>
<dbReference type="InterPro" id="IPR036388">
    <property type="entry name" value="WH-like_DNA-bd_sf"/>
</dbReference>
<evidence type="ECO:0000256" key="7">
    <source>
        <dbReference type="ARBA" id="ARBA00023136"/>
    </source>
</evidence>
<gene>
    <name evidence="11" type="primary">mntB_1</name>
    <name evidence="11" type="ORF">BACVE_002750</name>
</gene>
<proteinExistence type="inferred from homology"/>
<dbReference type="AlphaFoldDB" id="A0A411A9M8"/>
<dbReference type="CDD" id="cd06550">
    <property type="entry name" value="TM_ABC_iron-siderophores_like"/>
    <property type="match status" value="1"/>
</dbReference>
<dbReference type="SUPFAM" id="SSF81345">
    <property type="entry name" value="ABC transporter involved in vitamin B12 uptake, BtuC"/>
    <property type="match status" value="1"/>
</dbReference>
<dbReference type="EMBL" id="CP063687">
    <property type="protein sequence ID" value="QOY27712.1"/>
    <property type="molecule type" value="Genomic_DNA"/>
</dbReference>